<dbReference type="InterPro" id="IPR036249">
    <property type="entry name" value="Thioredoxin-like_sf"/>
</dbReference>
<dbReference type="SUPFAM" id="SSF52833">
    <property type="entry name" value="Thioredoxin-like"/>
    <property type="match status" value="1"/>
</dbReference>
<dbReference type="Proteomes" id="UP000033452">
    <property type="component" value="Unassembled WGS sequence"/>
</dbReference>
<gene>
    <name evidence="2" type="ORF">TW77_09475</name>
</gene>
<accession>A0A0F4QQE6</accession>
<proteinExistence type="predicted"/>
<protein>
    <recommendedName>
        <fullName evidence="4">Thioredoxin domain-containing protein</fullName>
    </recommendedName>
</protein>
<dbReference type="AlphaFoldDB" id="A0A0F4QQE6"/>
<dbReference type="EMBL" id="JXYA01000019">
    <property type="protein sequence ID" value="KJZ09450.1"/>
    <property type="molecule type" value="Genomic_DNA"/>
</dbReference>
<keyword evidence="3" id="KW-1185">Reference proteome</keyword>
<dbReference type="Gene3D" id="3.40.30.10">
    <property type="entry name" value="Glutaredoxin"/>
    <property type="match status" value="1"/>
</dbReference>
<feature type="signal peptide" evidence="1">
    <location>
        <begin position="1"/>
        <end position="24"/>
    </location>
</feature>
<evidence type="ECO:0000313" key="2">
    <source>
        <dbReference type="EMBL" id="KJZ09450.1"/>
    </source>
</evidence>
<feature type="chain" id="PRO_5002475897" description="Thioredoxin domain-containing protein" evidence="1">
    <location>
        <begin position="25"/>
        <end position="253"/>
    </location>
</feature>
<dbReference type="RefSeq" id="WP_046004741.1">
    <property type="nucleotide sequence ID" value="NZ_JXYA01000019.1"/>
</dbReference>
<evidence type="ECO:0000256" key="1">
    <source>
        <dbReference type="SAM" id="SignalP"/>
    </source>
</evidence>
<keyword evidence="1" id="KW-0732">Signal</keyword>
<sequence>MKLHNPITLLLSLTALLLSQQSIAAPVEYIFINLWDEYVQQTPLPDPHPDIERRFLHPDINIDKPSVDQFTALFPVYDGLKIDTHNQLAIRYGVRQTPYRLVVEGKKVITREALIKAPLAAHADQPAQDQTLQTLSGHPFDPTRPGAGFRVLFFSDSLCPFQHIPNCERRIAQNNHLSANIDYPVITVIKPFYVDHTQVSAYQQRFNVNHEIVFDSHNQLFRRFEVTDLPYWVVQNRQGKVIYRANQVPPLPL</sequence>
<organism evidence="2 3">
    <name type="scientific">Pseudoalteromonas rubra</name>
    <dbReference type="NCBI Taxonomy" id="43658"/>
    <lineage>
        <taxon>Bacteria</taxon>
        <taxon>Pseudomonadati</taxon>
        <taxon>Pseudomonadota</taxon>
        <taxon>Gammaproteobacteria</taxon>
        <taxon>Alteromonadales</taxon>
        <taxon>Pseudoalteromonadaceae</taxon>
        <taxon>Pseudoalteromonas</taxon>
    </lineage>
</organism>
<evidence type="ECO:0000313" key="3">
    <source>
        <dbReference type="Proteomes" id="UP000033452"/>
    </source>
</evidence>
<evidence type="ECO:0008006" key="4">
    <source>
        <dbReference type="Google" id="ProtNLM"/>
    </source>
</evidence>
<dbReference type="PATRIC" id="fig|43658.5.peg.2006"/>
<dbReference type="OrthoDB" id="6119231at2"/>
<name>A0A0F4QQE6_9GAMM</name>
<comment type="caution">
    <text evidence="2">The sequence shown here is derived from an EMBL/GenBank/DDBJ whole genome shotgun (WGS) entry which is preliminary data.</text>
</comment>
<reference evidence="2 3" key="1">
    <citation type="journal article" date="2015" name="BMC Genomics">
        <title>Genome mining reveals unlocked bioactive potential of marine Gram-negative bacteria.</title>
        <authorList>
            <person name="Machado H."/>
            <person name="Sonnenschein E.C."/>
            <person name="Melchiorsen J."/>
            <person name="Gram L."/>
        </authorList>
    </citation>
    <scope>NUCLEOTIDE SEQUENCE [LARGE SCALE GENOMIC DNA]</scope>
    <source>
        <strain evidence="2 3">S2471</strain>
    </source>
</reference>